<organism evidence="1 2">
    <name type="scientific">Arsenicicoccus cauae</name>
    <dbReference type="NCBI Taxonomy" id="2663847"/>
    <lineage>
        <taxon>Bacteria</taxon>
        <taxon>Bacillati</taxon>
        <taxon>Actinomycetota</taxon>
        <taxon>Actinomycetes</taxon>
        <taxon>Micrococcales</taxon>
        <taxon>Intrasporangiaceae</taxon>
        <taxon>Arsenicicoccus</taxon>
    </lineage>
</organism>
<dbReference type="InterPro" id="IPR004378">
    <property type="entry name" value="F420H2_quin_Rdtase"/>
</dbReference>
<dbReference type="AlphaFoldDB" id="A0A6I3IPG0"/>
<protein>
    <submittedName>
        <fullName evidence="1">DUF385 domain-containing protein</fullName>
    </submittedName>
</protein>
<evidence type="ECO:0000313" key="1">
    <source>
        <dbReference type="EMBL" id="MTB70509.1"/>
    </source>
</evidence>
<gene>
    <name evidence="1" type="ORF">GGG17_00630</name>
</gene>
<proteinExistence type="predicted"/>
<dbReference type="RefSeq" id="WP_154591886.1">
    <property type="nucleotide sequence ID" value="NZ_WLVL01000003.1"/>
</dbReference>
<evidence type="ECO:0000313" key="2">
    <source>
        <dbReference type="Proteomes" id="UP000431092"/>
    </source>
</evidence>
<name>A0A6I3IPG0_9MICO</name>
<comment type="caution">
    <text evidence="1">The sequence shown here is derived from an EMBL/GenBank/DDBJ whole genome shotgun (WGS) entry which is preliminary data.</text>
</comment>
<accession>A0A6I3IPG0</accession>
<keyword evidence="2" id="KW-1185">Reference proteome</keyword>
<dbReference type="GO" id="GO:0016491">
    <property type="term" value="F:oxidoreductase activity"/>
    <property type="evidence" value="ECO:0007669"/>
    <property type="project" value="InterPro"/>
</dbReference>
<reference evidence="1 2" key="1">
    <citation type="submission" date="2019-11" db="EMBL/GenBank/DDBJ databases">
        <title>Whole genome sequencing identifies a novel species of the genus Arsenicicoccus isolated from human blood.</title>
        <authorList>
            <person name="Jeong J.H."/>
            <person name="Kweon O.J."/>
            <person name="Kim H.R."/>
            <person name="Kim T.-H."/>
            <person name="Ha S.-M."/>
            <person name="Lee M.-K."/>
        </authorList>
    </citation>
    <scope>NUCLEOTIDE SEQUENCE [LARGE SCALE GENOMIC DNA]</scope>
    <source>
        <strain evidence="1 2">MKL-02</strain>
    </source>
</reference>
<dbReference type="Gene3D" id="2.30.110.10">
    <property type="entry name" value="Electron Transport, Fmn-binding Protein, Chain A"/>
    <property type="match status" value="1"/>
</dbReference>
<dbReference type="Pfam" id="PF04075">
    <property type="entry name" value="F420H2_quin_red"/>
    <property type="match status" value="1"/>
</dbReference>
<dbReference type="EMBL" id="WLVL01000003">
    <property type="protein sequence ID" value="MTB70509.1"/>
    <property type="molecule type" value="Genomic_DNA"/>
</dbReference>
<dbReference type="InterPro" id="IPR012349">
    <property type="entry name" value="Split_barrel_FMN-bd"/>
</dbReference>
<sequence>MVPQLVAHPHLRLQDGTTVTRQVARLATDAEHAARWPRCVEAFPPCADYQTKTDRQIPTFLLGQP</sequence>
<dbReference type="Proteomes" id="UP000431092">
    <property type="component" value="Unassembled WGS sequence"/>
</dbReference>